<dbReference type="Proteomes" id="UP000050864">
    <property type="component" value="Unassembled WGS sequence"/>
</dbReference>
<comment type="caution">
    <text evidence="4">The sequence shown here is derived from an EMBL/GenBank/DDBJ whole genome shotgun (WGS) entry which is preliminary data.</text>
</comment>
<organism evidence="4 5">
    <name type="scientific">Stenotrophomonas humi</name>
    <dbReference type="NCBI Taxonomy" id="405444"/>
    <lineage>
        <taxon>Bacteria</taxon>
        <taxon>Pseudomonadati</taxon>
        <taxon>Pseudomonadota</taxon>
        <taxon>Gammaproteobacteria</taxon>
        <taxon>Lysobacterales</taxon>
        <taxon>Lysobacteraceae</taxon>
        <taxon>Stenotrophomonas</taxon>
    </lineage>
</organism>
<dbReference type="CDD" id="cd04301">
    <property type="entry name" value="NAT_SF"/>
    <property type="match status" value="1"/>
</dbReference>
<evidence type="ECO:0000256" key="1">
    <source>
        <dbReference type="ARBA" id="ARBA00022679"/>
    </source>
</evidence>
<dbReference type="EMBL" id="LDJI01000027">
    <property type="protein sequence ID" value="KRG62874.1"/>
    <property type="molecule type" value="Genomic_DNA"/>
</dbReference>
<dbReference type="PATRIC" id="fig|405444.3.peg.1990"/>
<dbReference type="PROSITE" id="PS51186">
    <property type="entry name" value="GNAT"/>
    <property type="match status" value="1"/>
</dbReference>
<dbReference type="OrthoDB" id="193056at2"/>
<dbReference type="GO" id="GO:0016747">
    <property type="term" value="F:acyltransferase activity, transferring groups other than amino-acyl groups"/>
    <property type="evidence" value="ECO:0007669"/>
    <property type="project" value="InterPro"/>
</dbReference>
<accession>A0A0R0C8P8</accession>
<evidence type="ECO:0000313" key="4">
    <source>
        <dbReference type="EMBL" id="KRG62874.1"/>
    </source>
</evidence>
<evidence type="ECO:0000313" key="5">
    <source>
        <dbReference type="Proteomes" id="UP000050864"/>
    </source>
</evidence>
<reference evidence="4 5" key="1">
    <citation type="submission" date="2015-05" db="EMBL/GenBank/DDBJ databases">
        <title>Genome sequencing and analysis of members of genus Stenotrophomonas.</title>
        <authorList>
            <person name="Patil P.P."/>
            <person name="Midha S."/>
            <person name="Patil P.B."/>
        </authorList>
    </citation>
    <scope>NUCLEOTIDE SEQUENCE [LARGE SCALE GENOMIC DNA]</scope>
    <source>
        <strain evidence="4 5">DSM 18929</strain>
    </source>
</reference>
<dbReference type="RefSeq" id="WP_057635356.1">
    <property type="nucleotide sequence ID" value="NZ_LDJI01000027.1"/>
</dbReference>
<dbReference type="PANTHER" id="PTHR43877">
    <property type="entry name" value="AMINOALKYLPHOSPHONATE N-ACETYLTRANSFERASE-RELATED-RELATED"/>
    <property type="match status" value="1"/>
</dbReference>
<dbReference type="InterPro" id="IPR050832">
    <property type="entry name" value="Bact_Acetyltransf"/>
</dbReference>
<dbReference type="Pfam" id="PF00583">
    <property type="entry name" value="Acetyltransf_1"/>
    <property type="match status" value="1"/>
</dbReference>
<dbReference type="InterPro" id="IPR000182">
    <property type="entry name" value="GNAT_dom"/>
</dbReference>
<keyword evidence="5" id="KW-1185">Reference proteome</keyword>
<dbReference type="InterPro" id="IPR016181">
    <property type="entry name" value="Acyl_CoA_acyltransferase"/>
</dbReference>
<dbReference type="PANTHER" id="PTHR43877:SF2">
    <property type="entry name" value="AMINOALKYLPHOSPHONATE N-ACETYLTRANSFERASE-RELATED"/>
    <property type="match status" value="1"/>
</dbReference>
<dbReference type="STRING" id="405444.ABB26_14420"/>
<evidence type="ECO:0000259" key="3">
    <source>
        <dbReference type="PROSITE" id="PS51186"/>
    </source>
</evidence>
<name>A0A0R0C8P8_9GAMM</name>
<dbReference type="Gene3D" id="3.40.630.30">
    <property type="match status" value="1"/>
</dbReference>
<gene>
    <name evidence="4" type="ORF">ABB26_14420</name>
</gene>
<evidence type="ECO:0000256" key="2">
    <source>
        <dbReference type="ARBA" id="ARBA00023315"/>
    </source>
</evidence>
<keyword evidence="2" id="KW-0012">Acyltransferase</keyword>
<keyword evidence="1 4" id="KW-0808">Transferase</keyword>
<dbReference type="SUPFAM" id="SSF55729">
    <property type="entry name" value="Acyl-CoA N-acyltransferases (Nat)"/>
    <property type="match status" value="1"/>
</dbReference>
<proteinExistence type="predicted"/>
<sequence>MSNDITARVAGPEDFAQLIAMVRDFYVEDCIAYQPELVEPGLQAVLGSPSLGAVLMLSSDDVAEVGYVTLGWCFSVEQGGRFVLLDELYLAPAARGRGWGRQALALARDWAAGHGASVIRLEVNHHNAKAKRLYLSAGYRDDARDILTLSLNGQLGGLHS</sequence>
<feature type="domain" description="N-acetyltransferase" evidence="3">
    <location>
        <begin position="5"/>
        <end position="154"/>
    </location>
</feature>
<protein>
    <submittedName>
        <fullName evidence="4">GCN5 family acetyltransferase</fullName>
    </submittedName>
</protein>
<dbReference type="AlphaFoldDB" id="A0A0R0C8P8"/>